<dbReference type="EMBL" id="JAACXV010000018">
    <property type="protein sequence ID" value="KAF7286890.1"/>
    <property type="molecule type" value="Genomic_DNA"/>
</dbReference>
<organism evidence="1 2">
    <name type="scientific">Rhynchophorus ferrugineus</name>
    <name type="common">Red palm weevil</name>
    <name type="synonym">Curculio ferrugineus</name>
    <dbReference type="NCBI Taxonomy" id="354439"/>
    <lineage>
        <taxon>Eukaryota</taxon>
        <taxon>Metazoa</taxon>
        <taxon>Ecdysozoa</taxon>
        <taxon>Arthropoda</taxon>
        <taxon>Hexapoda</taxon>
        <taxon>Insecta</taxon>
        <taxon>Pterygota</taxon>
        <taxon>Neoptera</taxon>
        <taxon>Endopterygota</taxon>
        <taxon>Coleoptera</taxon>
        <taxon>Polyphaga</taxon>
        <taxon>Cucujiformia</taxon>
        <taxon>Curculionidae</taxon>
        <taxon>Dryophthorinae</taxon>
        <taxon>Rhynchophorus</taxon>
    </lineage>
</organism>
<reference evidence="1" key="1">
    <citation type="submission" date="2020-08" db="EMBL/GenBank/DDBJ databases">
        <title>Genome sequencing and assembly of the red palm weevil Rhynchophorus ferrugineus.</title>
        <authorList>
            <person name="Dias G.B."/>
            <person name="Bergman C.M."/>
            <person name="Manee M."/>
        </authorList>
    </citation>
    <scope>NUCLEOTIDE SEQUENCE</scope>
    <source>
        <strain evidence="1">AA-2017</strain>
        <tissue evidence="1">Whole larva</tissue>
    </source>
</reference>
<sequence>MSTPPAPRRVRAVLRHEHGREVTPDASGTQMDLGLFKISPTTLVKGDSDEEDKPESFQVTSGCCYIATPTQNVVFPSLNNINDIFINQINGEVASMTNYVKPFISFE</sequence>
<dbReference type="Proteomes" id="UP000625711">
    <property type="component" value="Unassembled WGS sequence"/>
</dbReference>
<gene>
    <name evidence="1" type="ORF">GWI33_003157</name>
</gene>
<evidence type="ECO:0000313" key="2">
    <source>
        <dbReference type="Proteomes" id="UP000625711"/>
    </source>
</evidence>
<comment type="caution">
    <text evidence="1">The sequence shown here is derived from an EMBL/GenBank/DDBJ whole genome shotgun (WGS) entry which is preliminary data.</text>
</comment>
<protein>
    <submittedName>
        <fullName evidence="1">Uncharacterized protein</fullName>
    </submittedName>
</protein>
<keyword evidence="2" id="KW-1185">Reference proteome</keyword>
<accession>A0A834MN22</accession>
<evidence type="ECO:0000313" key="1">
    <source>
        <dbReference type="EMBL" id="KAF7286890.1"/>
    </source>
</evidence>
<dbReference type="AlphaFoldDB" id="A0A834MN22"/>
<proteinExistence type="predicted"/>
<name>A0A834MN22_RHYFE</name>